<proteinExistence type="predicted"/>
<reference evidence="1 2" key="1">
    <citation type="submission" date="2016-10" db="EMBL/GenBank/DDBJ databases">
        <title>Comparative genomics of Bacillus thuringiensis reveals a path to pathogens against multiple invertebrate hosts.</title>
        <authorList>
            <person name="Zheng J."/>
            <person name="Gao Q."/>
            <person name="Liu H."/>
            <person name="Peng D."/>
            <person name="Ruan L."/>
            <person name="Sun M."/>
        </authorList>
    </citation>
    <scope>NUCLEOTIDE SEQUENCE [LARGE SCALE GENOMIC DNA]</scope>
    <source>
        <strain evidence="1">T30001</strain>
    </source>
</reference>
<dbReference type="Proteomes" id="UP000195160">
    <property type="component" value="Unassembled WGS sequence"/>
</dbReference>
<name>A0A9X6N2S7_BACTV</name>
<gene>
    <name evidence="1" type="ORF">BK784_13560</name>
</gene>
<dbReference type="RefSeq" id="WP_088066657.1">
    <property type="nucleotide sequence ID" value="NZ_MOOV01000098.1"/>
</dbReference>
<evidence type="ECO:0000313" key="2">
    <source>
        <dbReference type="Proteomes" id="UP000195160"/>
    </source>
</evidence>
<sequence length="62" mass="6844">MNRKSFTDSNGKKGKIGSVVRGWLSEKDKTVKEIISKGAGGTRIYFEEGGYDKASFCEIIKP</sequence>
<protein>
    <submittedName>
        <fullName evidence="1">Uncharacterized protein</fullName>
    </submittedName>
</protein>
<accession>A0A9X6N2S7</accession>
<dbReference type="AlphaFoldDB" id="A0A9X6N2S7"/>
<evidence type="ECO:0000313" key="1">
    <source>
        <dbReference type="EMBL" id="OUC01062.1"/>
    </source>
</evidence>
<dbReference type="EMBL" id="MOOV01000098">
    <property type="protein sequence ID" value="OUC01062.1"/>
    <property type="molecule type" value="Genomic_DNA"/>
</dbReference>
<comment type="caution">
    <text evidence="1">The sequence shown here is derived from an EMBL/GenBank/DDBJ whole genome shotgun (WGS) entry which is preliminary data.</text>
</comment>
<organism evidence="1 2">
    <name type="scientific">Bacillus thuringiensis subsp. medellin</name>
    <dbReference type="NCBI Taxonomy" id="79672"/>
    <lineage>
        <taxon>Bacteria</taxon>
        <taxon>Bacillati</taxon>
        <taxon>Bacillota</taxon>
        <taxon>Bacilli</taxon>
        <taxon>Bacillales</taxon>
        <taxon>Bacillaceae</taxon>
        <taxon>Bacillus</taxon>
        <taxon>Bacillus cereus group</taxon>
    </lineage>
</organism>